<dbReference type="PRINTS" id="PR00119">
    <property type="entry name" value="CATATPASE"/>
</dbReference>
<keyword evidence="8" id="KW-1278">Translocase</keyword>
<dbReference type="SUPFAM" id="SSF81665">
    <property type="entry name" value="Calcium ATPase, transmembrane domain M"/>
    <property type="match status" value="1"/>
</dbReference>
<dbReference type="Pfam" id="PF00122">
    <property type="entry name" value="E1-E2_ATPase"/>
    <property type="match status" value="1"/>
</dbReference>
<sequence length="1019" mass="111408">MEVRNVSEKRFLRRLPGRWRVYIHGIQKNTQAARFFEQLCLEIPGVTTVTADSLTGRSLILFDENRLNPNRLEQKLLAIESMLQNPNECVAATSEDPVTEGALAVKVDWQTLQRDEILHRLQSDGHEGLSAAEVKKRQFFFGMNQMPEGETQLWYKTLFRQFFNFTTLTMISISALPIFLGRIRDTAGVLFILGVNAVIGTYQEQKAQKDIRALKRLSVDKARVLRAGKETEVLANELVPGDILLLEAGDRIPADAILLESWNAEIDESALTGESVPVIKTAAAVSAADTPLAERKNMVYMGTFMTRGRGKAIVVATGQGTEMGKLVSGLQHVANRPTPLQQRLSVVARTLVIAALAIAGAVVLMRFVQGYTLIDTLMTGVSVATTAISEGLPIMITVSLVAGMRRMVRHKAVVRHLSALETLAKVDVICSDKTGTLTKNEMTVRTIMSGEHCWTVTGDGYQKDGGIFEKGEPVILHPEHSLVWLTTAAVLCNDAELAHKQGSTWEIQGDPTEAALLVAAGKVGISVNDCRRRWQRVIEIPFDSDRRRMTVVCKNQKGETYVFTKGAVDVVLARCNSVQTDGHACELNPRIRTKILDQEREAADQAMRVLAVAFKRLQEDQQSLSTDELEADLIFGGMFAMMDPPREDVHECVTECQKAGIQVVMITGDHPRTAEAIGRELGIVCDAGQVLTGAELARMSDEELSAATRSVRIYSRVSPTDKQRIVSILQKRGLIVAMTGDGVNDAPALKQADVGIALGSGTDVAKEVSSLVLTNDHFSAIVKAIRQGRSVLGNIRSTIGYIFTGNFAEVLYASLVVLSGLPLPLMPVQMMFMNMLTDSLPTLILTMGRPSSRRNPQMNRPLQKVRDVFDAKLISRVLASGCLVGLATTALYMGVTALTGHAALAGTVALATLCIGKLSQVSYWRQVSGDAGELRRDTLMLGTLGISLTGLIAAIYLPQMQFLFNSVPLGLQHWAVILGTVYAARRLAYPLSDLLLPKIQKSDLFKPANYQESAQTMFG</sequence>
<organism evidence="14 15">
    <name type="scientific">Collibacillus ludicampi</name>
    <dbReference type="NCBI Taxonomy" id="2771369"/>
    <lineage>
        <taxon>Bacteria</taxon>
        <taxon>Bacillati</taxon>
        <taxon>Bacillota</taxon>
        <taxon>Bacilli</taxon>
        <taxon>Bacillales</taxon>
        <taxon>Alicyclobacillaceae</taxon>
        <taxon>Collibacillus</taxon>
    </lineage>
</organism>
<dbReference type="EMBL" id="BOQE01000001">
    <property type="protein sequence ID" value="GIM46313.1"/>
    <property type="molecule type" value="Genomic_DNA"/>
</dbReference>
<dbReference type="NCBIfam" id="TIGR01494">
    <property type="entry name" value="ATPase_P-type"/>
    <property type="match status" value="2"/>
</dbReference>
<dbReference type="GO" id="GO:0012505">
    <property type="term" value="C:endomembrane system"/>
    <property type="evidence" value="ECO:0007669"/>
    <property type="project" value="UniProtKB-SubCell"/>
</dbReference>
<dbReference type="InterPro" id="IPR001757">
    <property type="entry name" value="P_typ_ATPase"/>
</dbReference>
<dbReference type="PRINTS" id="PR00120">
    <property type="entry name" value="HATPASE"/>
</dbReference>
<keyword evidence="2" id="KW-0813">Transport</keyword>
<feature type="transmembrane region" description="Helical" evidence="12">
    <location>
        <begin position="873"/>
        <end position="892"/>
    </location>
</feature>
<dbReference type="FunFam" id="3.40.50.1000:FF:000001">
    <property type="entry name" value="Phospholipid-transporting ATPase IC"/>
    <property type="match status" value="1"/>
</dbReference>
<dbReference type="Pfam" id="PF13246">
    <property type="entry name" value="Cation_ATPase"/>
    <property type="match status" value="1"/>
</dbReference>
<dbReference type="Gene3D" id="2.70.150.10">
    <property type="entry name" value="Calcium-transporting ATPase, cytoplasmic transduction domain A"/>
    <property type="match status" value="1"/>
</dbReference>
<dbReference type="Pfam" id="PF19991">
    <property type="entry name" value="HMA_2"/>
    <property type="match status" value="1"/>
</dbReference>
<keyword evidence="5" id="KW-0547">Nucleotide-binding</keyword>
<dbReference type="GO" id="GO:0016887">
    <property type="term" value="F:ATP hydrolysis activity"/>
    <property type="evidence" value="ECO:0007669"/>
    <property type="project" value="InterPro"/>
</dbReference>
<keyword evidence="3" id="KW-0597">Phosphoprotein</keyword>
<dbReference type="InterPro" id="IPR023214">
    <property type="entry name" value="HAD_sf"/>
</dbReference>
<evidence type="ECO:0000256" key="8">
    <source>
        <dbReference type="ARBA" id="ARBA00022967"/>
    </source>
</evidence>
<keyword evidence="11 12" id="KW-0472">Membrane</keyword>
<keyword evidence="6" id="KW-0067">ATP-binding</keyword>
<evidence type="ECO:0000256" key="2">
    <source>
        <dbReference type="ARBA" id="ARBA00022448"/>
    </source>
</evidence>
<feature type="transmembrane region" description="Helical" evidence="12">
    <location>
        <begin position="380"/>
        <end position="402"/>
    </location>
</feature>
<reference evidence="14" key="1">
    <citation type="journal article" date="2023" name="Int. J. Syst. Evol. Microbiol.">
        <title>Collibacillus ludicampi gen. nov., sp. nov., a new soil bacterium of the family Alicyclobacillaceae.</title>
        <authorList>
            <person name="Jojima T."/>
            <person name="Ioku Y."/>
            <person name="Fukuta Y."/>
            <person name="Shirasaka N."/>
            <person name="Matsumura Y."/>
            <person name="Mori M."/>
        </authorList>
    </citation>
    <scope>NUCLEOTIDE SEQUENCE</scope>
    <source>
        <strain evidence="14">TP075</strain>
    </source>
</reference>
<evidence type="ECO:0000256" key="5">
    <source>
        <dbReference type="ARBA" id="ARBA00022741"/>
    </source>
</evidence>
<feature type="domain" description="Cation-transporting P-type ATPase N-terminal" evidence="13">
    <location>
        <begin position="108"/>
        <end position="182"/>
    </location>
</feature>
<dbReference type="SUPFAM" id="SSF56784">
    <property type="entry name" value="HAD-like"/>
    <property type="match status" value="1"/>
</dbReference>
<dbReference type="Pfam" id="PF00689">
    <property type="entry name" value="Cation_ATPase_C"/>
    <property type="match status" value="1"/>
</dbReference>
<evidence type="ECO:0000256" key="6">
    <source>
        <dbReference type="ARBA" id="ARBA00022840"/>
    </source>
</evidence>
<dbReference type="GO" id="GO:0006811">
    <property type="term" value="P:monoatomic ion transport"/>
    <property type="evidence" value="ECO:0007669"/>
    <property type="project" value="UniProtKB-KW"/>
</dbReference>
<dbReference type="InterPro" id="IPR004014">
    <property type="entry name" value="ATPase_P-typ_cation-transptr_N"/>
</dbReference>
<dbReference type="InterPro" id="IPR008250">
    <property type="entry name" value="ATPase_P-typ_transduc_dom_A_sf"/>
</dbReference>
<evidence type="ECO:0000256" key="10">
    <source>
        <dbReference type="ARBA" id="ARBA00023065"/>
    </source>
</evidence>
<accession>A0AAV4LEW5</accession>
<comment type="subcellular location">
    <subcellularLocation>
        <location evidence="1">Endomembrane system</location>
        <topology evidence="1">Multi-pass membrane protein</topology>
    </subcellularLocation>
</comment>
<evidence type="ECO:0000256" key="1">
    <source>
        <dbReference type="ARBA" id="ARBA00004127"/>
    </source>
</evidence>
<dbReference type="Pfam" id="PF08282">
    <property type="entry name" value="Hydrolase_3"/>
    <property type="match status" value="1"/>
</dbReference>
<feature type="transmembrane region" description="Helical" evidence="12">
    <location>
        <begin position="186"/>
        <end position="202"/>
    </location>
</feature>
<comment type="caution">
    <text evidence="14">The sequence shown here is derived from an EMBL/GenBank/DDBJ whole genome shotgun (WGS) entry which is preliminary data.</text>
</comment>
<dbReference type="InterPro" id="IPR006068">
    <property type="entry name" value="ATPase_P-typ_cation-transptr_C"/>
</dbReference>
<dbReference type="RefSeq" id="WP_282199432.1">
    <property type="nucleotide sequence ID" value="NZ_BOQE01000001.1"/>
</dbReference>
<dbReference type="InterPro" id="IPR023298">
    <property type="entry name" value="ATPase_P-typ_TM_dom_sf"/>
</dbReference>
<dbReference type="SFLD" id="SFLDS00003">
    <property type="entry name" value="Haloacid_Dehalogenase"/>
    <property type="match status" value="1"/>
</dbReference>
<evidence type="ECO:0000256" key="9">
    <source>
        <dbReference type="ARBA" id="ARBA00022989"/>
    </source>
</evidence>
<feature type="transmembrane region" description="Helical" evidence="12">
    <location>
        <begin position="162"/>
        <end position="180"/>
    </location>
</feature>
<dbReference type="Gene3D" id="3.40.50.1000">
    <property type="entry name" value="HAD superfamily/HAD-like"/>
    <property type="match status" value="1"/>
</dbReference>
<dbReference type="PROSITE" id="PS00154">
    <property type="entry name" value="ATPASE_E1_E2"/>
    <property type="match status" value="1"/>
</dbReference>
<evidence type="ECO:0000313" key="15">
    <source>
        <dbReference type="Proteomes" id="UP001057291"/>
    </source>
</evidence>
<feature type="transmembrane region" description="Helical" evidence="12">
    <location>
        <begin position="898"/>
        <end position="918"/>
    </location>
</feature>
<dbReference type="InterPro" id="IPR059000">
    <property type="entry name" value="ATPase_P-type_domA"/>
</dbReference>
<dbReference type="GO" id="GO:0016020">
    <property type="term" value="C:membrane"/>
    <property type="evidence" value="ECO:0007669"/>
    <property type="project" value="InterPro"/>
</dbReference>
<dbReference type="InterPro" id="IPR044492">
    <property type="entry name" value="P_typ_ATPase_HD_dom"/>
</dbReference>
<dbReference type="InterPro" id="IPR018303">
    <property type="entry name" value="ATPase_P-typ_P_site"/>
</dbReference>
<dbReference type="FunFam" id="2.70.150.10:FF:000160">
    <property type="entry name" value="Sarcoplasmic/endoplasmic reticulum calcium ATPase 1"/>
    <property type="match status" value="1"/>
</dbReference>
<gene>
    <name evidence="14" type="ORF">DNHGIG_18620</name>
</gene>
<keyword evidence="7" id="KW-0460">Magnesium</keyword>
<evidence type="ECO:0000256" key="12">
    <source>
        <dbReference type="SAM" id="Phobius"/>
    </source>
</evidence>
<feature type="transmembrane region" description="Helical" evidence="12">
    <location>
        <begin position="963"/>
        <end position="984"/>
    </location>
</feature>
<dbReference type="Gene3D" id="3.40.1110.10">
    <property type="entry name" value="Calcium-transporting ATPase, cytoplasmic domain N"/>
    <property type="match status" value="1"/>
</dbReference>
<dbReference type="InterPro" id="IPR036412">
    <property type="entry name" value="HAD-like_sf"/>
</dbReference>
<keyword evidence="4 12" id="KW-0812">Transmembrane</keyword>
<evidence type="ECO:0000259" key="13">
    <source>
        <dbReference type="SMART" id="SM00831"/>
    </source>
</evidence>
<dbReference type="Gene3D" id="1.20.1110.10">
    <property type="entry name" value="Calcium-transporting ATPase, transmembrane domain"/>
    <property type="match status" value="1"/>
</dbReference>
<dbReference type="InterPro" id="IPR023299">
    <property type="entry name" value="ATPase_P-typ_cyto_dom_N"/>
</dbReference>
<dbReference type="SFLD" id="SFLDF00027">
    <property type="entry name" value="p-type_atpase"/>
    <property type="match status" value="1"/>
</dbReference>
<evidence type="ECO:0000256" key="4">
    <source>
        <dbReference type="ARBA" id="ARBA00022692"/>
    </source>
</evidence>
<dbReference type="PANTHER" id="PTHR42861">
    <property type="entry name" value="CALCIUM-TRANSPORTING ATPASE"/>
    <property type="match status" value="1"/>
</dbReference>
<proteinExistence type="predicted"/>
<dbReference type="SMART" id="SM00831">
    <property type="entry name" value="Cation_ATPase_N"/>
    <property type="match status" value="1"/>
</dbReference>
<dbReference type="Proteomes" id="UP001057291">
    <property type="component" value="Unassembled WGS sequence"/>
</dbReference>
<dbReference type="SFLD" id="SFLDG00002">
    <property type="entry name" value="C1.7:_P-type_atpase_like"/>
    <property type="match status" value="1"/>
</dbReference>
<keyword evidence="9 12" id="KW-1133">Transmembrane helix</keyword>
<evidence type="ECO:0000313" key="14">
    <source>
        <dbReference type="EMBL" id="GIM46313.1"/>
    </source>
</evidence>
<evidence type="ECO:0000256" key="7">
    <source>
        <dbReference type="ARBA" id="ARBA00022842"/>
    </source>
</evidence>
<evidence type="ECO:0000256" key="11">
    <source>
        <dbReference type="ARBA" id="ARBA00023136"/>
    </source>
</evidence>
<dbReference type="GO" id="GO:0005524">
    <property type="term" value="F:ATP binding"/>
    <property type="evidence" value="ECO:0007669"/>
    <property type="project" value="UniProtKB-KW"/>
</dbReference>
<name>A0AAV4LEW5_9BACL</name>
<evidence type="ECO:0000256" key="3">
    <source>
        <dbReference type="ARBA" id="ARBA00022553"/>
    </source>
</evidence>
<dbReference type="SUPFAM" id="SSF81660">
    <property type="entry name" value="Metal cation-transporting ATPase, ATP-binding domain N"/>
    <property type="match status" value="1"/>
</dbReference>
<feature type="transmembrane region" description="Helical" evidence="12">
    <location>
        <begin position="346"/>
        <end position="368"/>
    </location>
</feature>
<dbReference type="SUPFAM" id="SSF81653">
    <property type="entry name" value="Calcium ATPase, transduction domain A"/>
    <property type="match status" value="1"/>
</dbReference>
<dbReference type="AlphaFoldDB" id="A0AAV4LEW5"/>
<keyword evidence="15" id="KW-1185">Reference proteome</keyword>
<dbReference type="Pfam" id="PF00690">
    <property type="entry name" value="Cation_ATPase_N"/>
    <property type="match status" value="1"/>
</dbReference>
<feature type="transmembrane region" description="Helical" evidence="12">
    <location>
        <begin position="939"/>
        <end position="957"/>
    </location>
</feature>
<protein>
    <submittedName>
        <fullName evidence="14">Calcium-transporting P-type ATPase, PMR1-type</fullName>
    </submittedName>
</protein>
<keyword evidence="10" id="KW-0406">Ion transport</keyword>